<dbReference type="PATRIC" id="fig|106592.7.peg.7187"/>
<gene>
    <name evidence="1" type="ORF">AC244_14545</name>
</gene>
<proteinExistence type="predicted"/>
<comment type="caution">
    <text evidence="1">The sequence shown here is derived from an EMBL/GenBank/DDBJ whole genome shotgun (WGS) entry which is preliminary data.</text>
</comment>
<dbReference type="EMBL" id="LGAP01000008">
    <property type="protein sequence ID" value="KOF18088.1"/>
    <property type="molecule type" value="Genomic_DNA"/>
</dbReference>
<evidence type="ECO:0000313" key="2">
    <source>
        <dbReference type="Proteomes" id="UP000037425"/>
    </source>
</evidence>
<dbReference type="Proteomes" id="UP000037425">
    <property type="component" value="Unassembled WGS sequence"/>
</dbReference>
<accession>A0A0L8BU27</accession>
<dbReference type="RefSeq" id="WP_053249540.1">
    <property type="nucleotide sequence ID" value="NZ_LGAP01000008.1"/>
</dbReference>
<organism evidence="1 2">
    <name type="scientific">Ensifer adhaerens</name>
    <name type="common">Sinorhizobium morelense</name>
    <dbReference type="NCBI Taxonomy" id="106592"/>
    <lineage>
        <taxon>Bacteria</taxon>
        <taxon>Pseudomonadati</taxon>
        <taxon>Pseudomonadota</taxon>
        <taxon>Alphaproteobacteria</taxon>
        <taxon>Hyphomicrobiales</taxon>
        <taxon>Rhizobiaceae</taxon>
        <taxon>Sinorhizobium/Ensifer group</taxon>
        <taxon>Ensifer</taxon>
    </lineage>
</organism>
<reference evidence="2" key="1">
    <citation type="submission" date="2015-07" db="EMBL/GenBank/DDBJ databases">
        <title>Whole genome sequence of an Ensifer adhaerens strain isolated from a cave pool in the Wind Cave National Park.</title>
        <authorList>
            <person name="Eng W.W.H."/>
            <person name="Gan H.M."/>
            <person name="Barton H.A."/>
            <person name="Savka M.A."/>
        </authorList>
    </citation>
    <scope>NUCLEOTIDE SEQUENCE [LARGE SCALE GENOMIC DNA]</scope>
    <source>
        <strain evidence="2">SD006</strain>
    </source>
</reference>
<evidence type="ECO:0000313" key="1">
    <source>
        <dbReference type="EMBL" id="KOF18088.1"/>
    </source>
</evidence>
<dbReference type="OrthoDB" id="8420121at2"/>
<name>A0A0L8BU27_ENSAD</name>
<sequence length="103" mass="11939">MNFDTLEFEEIAAKLARDGWAIKYIWSGETAAFRLWLSETHGIAATDVKGGYSFWVVDHYWVPPSDARNVSDAWYSFGYRLEDEPELTPDQIGFTRVRTKKRS</sequence>
<protein>
    <submittedName>
        <fullName evidence="1">Uncharacterized protein</fullName>
    </submittedName>
</protein>
<dbReference type="AlphaFoldDB" id="A0A0L8BU27"/>